<comment type="subcellular location">
    <subcellularLocation>
        <location evidence="1">Membrane</location>
        <topology evidence="1">Single-pass membrane protein</topology>
    </subcellularLocation>
</comment>
<comment type="similarity">
    <text evidence="5">Belongs to the SPATA31 family.</text>
</comment>
<evidence type="ECO:0000313" key="10">
    <source>
        <dbReference type="EMBL" id="KAF6487600.1"/>
    </source>
</evidence>
<feature type="region of interest" description="Disordered" evidence="6">
    <location>
        <begin position="1250"/>
        <end position="1285"/>
    </location>
</feature>
<feature type="region of interest" description="Disordered" evidence="6">
    <location>
        <begin position="305"/>
        <end position="338"/>
    </location>
</feature>
<comment type="caution">
    <text evidence="10">The sequence shown here is derived from an EMBL/GenBank/DDBJ whole genome shotgun (WGS) entry which is preliminary data.</text>
</comment>
<evidence type="ECO:0000256" key="4">
    <source>
        <dbReference type="ARBA" id="ARBA00023136"/>
    </source>
</evidence>
<feature type="compositionally biased region" description="Low complexity" evidence="6">
    <location>
        <begin position="786"/>
        <end position="796"/>
    </location>
</feature>
<keyword evidence="2 7" id="KW-0812">Transmembrane</keyword>
<feature type="compositionally biased region" description="Polar residues" evidence="6">
    <location>
        <begin position="318"/>
        <end position="336"/>
    </location>
</feature>
<feature type="compositionally biased region" description="Polar residues" evidence="6">
    <location>
        <begin position="1331"/>
        <end position="1341"/>
    </location>
</feature>
<sequence>MDFRHWDIFSFLNDQTDPCMSFSSAFLNIDPNLTYLCGLWLLLLFLCYLVGIPALSAFWKPKKIEKCQGRAKRRRKGGTRKKGRRYYQREKEEKEKLISILKSFVPSVSCSPLGQPHDTTRFRHLLCPDPSCEICNDITAEVNRLLSSDALEDPTRSVSPLPSTDSMESSFTWPPAFSAVPPRDLISAPLSEPFPLPPPILSLNPISPLADFLSLSPPGHSLPPEPFSPLESEFTVDHSQPQPFAFPPLPLHATQKVDTALQPEATLTLNTIFLDPSLSQDINPLPDLSQTMNLTDSSACHHIPPILSTSPTPECMTTVPQSQSISKPVPENSSPDSPGVLSNYIPAITGIDHSSLTNSDFSLWQAHAKDSFPPTLAQCDFNQEFLALHSSEPSFGGEPAASLIERGHLFFLSPNVLTLLERQVQKRSVFLMWKENEKKNGSFPKQLRPDSHLNPSGKMLDSTADNHDSVVTLPFWSSKGKPKELYIHQQPSHMKTWEDYLVKNHIQLFWGLPSLHSESLSSAVHVLCDYSSIFIFNRISNVSIAQEFPVLFHPLSPTLPEVQPQPLPQALPQSQPLPLTQIQSQAHLQSSLQMQPSGLLPQLRICGVYFHRPQNELENLTSSEIQNLEWNVLQKQQESLWGLPSVVQRSYEDFCPSPPNLPYQRPTQAHVSISILPGDFPLDDELRQKLELHLRKRLIQHRWGLPRRIHESLSLMRPLVDDSCSSEQETDWKSDDGLSCSSVYNDQSSNDLTVELSQPENFYEGGSEIFQLEKYKRYNPKNDPMSSDSESSSFKDPGSDSENYLDSHMINLSGENSKVSGPSRGQSQLENVLKVHLSKKFEEINEGRLPGTVHNSWHAIKQTLTPCVQSHTEMKPRSLQPLVDEEPSSNTSQELSFVGSSTRQILEAHIKMFHMRMLWGLPSKVLESIEIYTAKDNLSQSSFHSKFISSTNLISDVNCISGSFEPLRGNSKSLHGDKVGIANSAPILDHPLPATLHKSKENQEALRQSPSDIHHGLTENVKRIIDAKQTLLSVTHSVMGETSQKEPLLVNRWLPNPPTGPAGARHEPKVQSVSSSDREEMQWGKKVENKSEPAPMPYVSREIFRAETIDDLRSNTFDILTNSELGISQRMNVNDSKGETTVTTESPSENISILQDPKSADLKKQILGELKSTMKNRVHSQTQGQASDISLASDSSTYKASLTHAQGVSSVDVGASQVLHVHLEDRGVSMEHQPKPLVPKHDLRWCQDNLPPAEKQVSPPGPKSEELGGGDAGLGSSQPRRKSIPTQDMTLLQTLSQRGQSPKNLFRKQIKSFFRWLHPGIKYKRQENSQEKGSPISSAQSRGPDKSGVAFTGTSKVQKVTTDTRKYVEAKLGHRHTIDVTCPQESLPSPGKFRKTQQNVEVWAQAGPVQVHPFNCRAPSGNVPNTKSHQQKAAFADQSSSTGIRQIRDKDRHPQKVVAFKEQLFCQKHPQSRPCKETVFHPCPTCRPQAGQEPLSKGTVLRGQSLLIRHKIPQNFQGRYLPTSK</sequence>
<dbReference type="Pfam" id="PF14650">
    <property type="entry name" value="FAM75"/>
    <property type="match status" value="1"/>
</dbReference>
<evidence type="ECO:0000256" key="2">
    <source>
        <dbReference type="ARBA" id="ARBA00022692"/>
    </source>
</evidence>
<dbReference type="GO" id="GO:0016020">
    <property type="term" value="C:membrane"/>
    <property type="evidence" value="ECO:0007669"/>
    <property type="project" value="UniProtKB-SubCell"/>
</dbReference>
<dbReference type="EMBL" id="JACASE010000003">
    <property type="protein sequence ID" value="KAF6487600.1"/>
    <property type="molecule type" value="Genomic_DNA"/>
</dbReference>
<keyword evidence="4 7" id="KW-0472">Membrane</keyword>
<keyword evidence="3 7" id="KW-1133">Transmembrane helix</keyword>
<evidence type="ECO:0000256" key="1">
    <source>
        <dbReference type="ARBA" id="ARBA00004167"/>
    </source>
</evidence>
<feature type="region of interest" description="Disordered" evidence="6">
    <location>
        <begin position="778"/>
        <end position="806"/>
    </location>
</feature>
<dbReference type="PANTHER" id="PTHR21859:SF12">
    <property type="entry name" value="SPERMATOGENESIS-ASSOCIATED PROTEIN 31D1"/>
    <property type="match status" value="1"/>
</dbReference>
<evidence type="ECO:0000256" key="5">
    <source>
        <dbReference type="ARBA" id="ARBA00035009"/>
    </source>
</evidence>
<evidence type="ECO:0000259" key="8">
    <source>
        <dbReference type="Pfam" id="PF14650"/>
    </source>
</evidence>
<protein>
    <recommendedName>
        <fullName evidence="12">Family with sequence similarity 205 member A</fullName>
    </recommendedName>
</protein>
<feature type="transmembrane region" description="Helical" evidence="7">
    <location>
        <begin position="33"/>
        <end position="59"/>
    </location>
</feature>
<evidence type="ECO:0000256" key="3">
    <source>
        <dbReference type="ARBA" id="ARBA00022989"/>
    </source>
</evidence>
<accession>A0A7J8ITQ0</accession>
<dbReference type="Pfam" id="PF15371">
    <property type="entry name" value="DUF4599"/>
    <property type="match status" value="1"/>
</dbReference>
<dbReference type="InterPro" id="IPR039509">
    <property type="entry name" value="SPATA31"/>
</dbReference>
<organism evidence="10 11">
    <name type="scientific">Rousettus aegyptiacus</name>
    <name type="common">Egyptian fruit bat</name>
    <name type="synonym">Pteropus aegyptiacus</name>
    <dbReference type="NCBI Taxonomy" id="9407"/>
    <lineage>
        <taxon>Eukaryota</taxon>
        <taxon>Metazoa</taxon>
        <taxon>Chordata</taxon>
        <taxon>Craniata</taxon>
        <taxon>Vertebrata</taxon>
        <taxon>Euteleostomi</taxon>
        <taxon>Mammalia</taxon>
        <taxon>Eutheria</taxon>
        <taxon>Laurasiatheria</taxon>
        <taxon>Chiroptera</taxon>
        <taxon>Yinpterochiroptera</taxon>
        <taxon>Pteropodoidea</taxon>
        <taxon>Pteropodidae</taxon>
        <taxon>Rousettinae</taxon>
        <taxon>Rousettus</taxon>
    </lineage>
</organism>
<evidence type="ECO:0000259" key="9">
    <source>
        <dbReference type="Pfam" id="PF15371"/>
    </source>
</evidence>
<feature type="domain" description="SPATA31" evidence="8">
    <location>
        <begin position="489"/>
        <end position="857"/>
    </location>
</feature>
<dbReference type="PANTHER" id="PTHR21859">
    <property type="entry name" value="ACROSOME-SPECIFIC PROTEIN"/>
    <property type="match status" value="1"/>
</dbReference>
<feature type="region of interest" description="Disordered" evidence="6">
    <location>
        <begin position="1324"/>
        <end position="1362"/>
    </location>
</feature>
<feature type="region of interest" description="Disordered" evidence="6">
    <location>
        <begin position="1424"/>
        <end position="1452"/>
    </location>
</feature>
<feature type="region of interest" description="Disordered" evidence="6">
    <location>
        <begin position="1056"/>
        <end position="1093"/>
    </location>
</feature>
<evidence type="ECO:0000256" key="7">
    <source>
        <dbReference type="SAM" id="Phobius"/>
    </source>
</evidence>
<keyword evidence="11" id="KW-1185">Reference proteome</keyword>
<dbReference type="InterPro" id="IPR027970">
    <property type="entry name" value="SPATA31-like"/>
</dbReference>
<feature type="compositionally biased region" description="Polar residues" evidence="6">
    <location>
        <begin position="1352"/>
        <end position="1361"/>
    </location>
</feature>
<reference evidence="10 11" key="1">
    <citation type="journal article" date="2020" name="Nature">
        <title>Six reference-quality genomes reveal evolution of bat adaptations.</title>
        <authorList>
            <person name="Jebb D."/>
            <person name="Huang Z."/>
            <person name="Pippel M."/>
            <person name="Hughes G.M."/>
            <person name="Lavrichenko K."/>
            <person name="Devanna P."/>
            <person name="Winkler S."/>
            <person name="Jermiin L.S."/>
            <person name="Skirmuntt E.C."/>
            <person name="Katzourakis A."/>
            <person name="Burkitt-Gray L."/>
            <person name="Ray D.A."/>
            <person name="Sullivan K.A.M."/>
            <person name="Roscito J.G."/>
            <person name="Kirilenko B.M."/>
            <person name="Davalos L.M."/>
            <person name="Corthals A.P."/>
            <person name="Power M.L."/>
            <person name="Jones G."/>
            <person name="Ransome R.D."/>
            <person name="Dechmann D.K.N."/>
            <person name="Locatelli A.G."/>
            <person name="Puechmaille S.J."/>
            <person name="Fedrigo O."/>
            <person name="Jarvis E.D."/>
            <person name="Hiller M."/>
            <person name="Vernes S.C."/>
            <person name="Myers E.W."/>
            <person name="Teeling E.C."/>
        </authorList>
    </citation>
    <scope>NUCLEOTIDE SEQUENCE [LARGE SCALE GENOMIC DNA]</scope>
    <source>
        <strain evidence="10">MRouAeg1</strain>
        <tissue evidence="10">Muscle</tissue>
    </source>
</reference>
<evidence type="ECO:0008006" key="12">
    <source>
        <dbReference type="Google" id="ProtNLM"/>
    </source>
</evidence>
<feature type="domain" description="SPATA31-like" evidence="9">
    <location>
        <begin position="70"/>
        <end position="165"/>
    </location>
</feature>
<proteinExistence type="inferred from homology"/>
<evidence type="ECO:0000256" key="6">
    <source>
        <dbReference type="SAM" id="MobiDB-lite"/>
    </source>
</evidence>
<name>A0A7J8ITQ0_ROUAE</name>
<evidence type="ECO:0000313" key="11">
    <source>
        <dbReference type="Proteomes" id="UP000593571"/>
    </source>
</evidence>
<gene>
    <name evidence="10" type="ORF">HJG63_018324</name>
</gene>
<dbReference type="Proteomes" id="UP000593571">
    <property type="component" value="Unassembled WGS sequence"/>
</dbReference>
<feature type="compositionally biased region" description="Basic and acidic residues" evidence="6">
    <location>
        <begin position="1076"/>
        <end position="1091"/>
    </location>
</feature>